<dbReference type="EMBL" id="BEYU01000171">
    <property type="protein sequence ID" value="GBG33845.1"/>
    <property type="molecule type" value="Genomic_DNA"/>
</dbReference>
<comment type="caution">
    <text evidence="2">The sequence shown here is derived from an EMBL/GenBank/DDBJ whole genome shotgun (WGS) entry which is preliminary data.</text>
</comment>
<feature type="compositionally biased region" description="Polar residues" evidence="1">
    <location>
        <begin position="422"/>
        <end position="437"/>
    </location>
</feature>
<evidence type="ECO:0000313" key="2">
    <source>
        <dbReference type="EMBL" id="GBG33845.1"/>
    </source>
</evidence>
<organism evidence="2 3">
    <name type="scientific">Hondaea fermentalgiana</name>
    <dbReference type="NCBI Taxonomy" id="2315210"/>
    <lineage>
        <taxon>Eukaryota</taxon>
        <taxon>Sar</taxon>
        <taxon>Stramenopiles</taxon>
        <taxon>Bigyra</taxon>
        <taxon>Labyrinthulomycetes</taxon>
        <taxon>Thraustochytrida</taxon>
        <taxon>Thraustochytriidae</taxon>
        <taxon>Hondaea</taxon>
    </lineage>
</organism>
<proteinExistence type="predicted"/>
<reference evidence="2 3" key="1">
    <citation type="submission" date="2017-12" db="EMBL/GenBank/DDBJ databases">
        <title>Sequencing, de novo assembly and annotation of complete genome of a new Thraustochytrid species, strain FCC1311.</title>
        <authorList>
            <person name="Sedici K."/>
            <person name="Godart F."/>
            <person name="Aiese Cigliano R."/>
            <person name="Sanseverino W."/>
            <person name="Barakat M."/>
            <person name="Ortet P."/>
            <person name="Marechal E."/>
            <person name="Cagnac O."/>
            <person name="Amato A."/>
        </authorList>
    </citation>
    <scope>NUCLEOTIDE SEQUENCE [LARGE SCALE GENOMIC DNA]</scope>
</reference>
<dbReference type="AlphaFoldDB" id="A0A2R5GTD7"/>
<feature type="compositionally biased region" description="Low complexity" evidence="1">
    <location>
        <begin position="103"/>
        <end position="114"/>
    </location>
</feature>
<dbReference type="CDD" id="cd22284">
    <property type="entry name" value="HD_CCDC61_N"/>
    <property type="match status" value="1"/>
</dbReference>
<dbReference type="Proteomes" id="UP000241890">
    <property type="component" value="Unassembled WGS sequence"/>
</dbReference>
<feature type="compositionally biased region" description="Low complexity" evidence="1">
    <location>
        <begin position="383"/>
        <end position="396"/>
    </location>
</feature>
<name>A0A2R5GTD7_9STRA</name>
<dbReference type="InterPro" id="IPR049733">
    <property type="entry name" value="CCDC61_N"/>
</dbReference>
<evidence type="ECO:0000256" key="1">
    <source>
        <dbReference type="SAM" id="MobiDB-lite"/>
    </source>
</evidence>
<dbReference type="OrthoDB" id="568137at2759"/>
<feature type="region of interest" description="Disordered" evidence="1">
    <location>
        <begin position="320"/>
        <end position="440"/>
    </location>
</feature>
<protein>
    <submittedName>
        <fullName evidence="2">Coiled-coil domain-containing protein 61</fullName>
    </submittedName>
</protein>
<feature type="region of interest" description="Disordered" evidence="1">
    <location>
        <begin position="96"/>
        <end position="123"/>
    </location>
</feature>
<feature type="compositionally biased region" description="Polar residues" evidence="1">
    <location>
        <begin position="337"/>
        <end position="346"/>
    </location>
</feature>
<gene>
    <name evidence="2" type="ORF">FCC1311_100682</name>
</gene>
<evidence type="ECO:0000313" key="3">
    <source>
        <dbReference type="Proteomes" id="UP000241890"/>
    </source>
</evidence>
<dbReference type="InParanoid" id="A0A2R5GTD7"/>
<sequence>MDHSVATSFHGVDYVLSWADRDGKLVMDLEDMHTADQRWYSELDTKYVEGITRKTGNFKRFTVFCKMLLAAMTDPSDSLYADILTLQDLEMLKARQLRGGGASPSHQSQSLQHPAGRPGTGGPGKRYLIVTFVTQFDRVHYPLPLAPCTAPTPEMLLRTIRRLHASPRGGPQDEDMRVESVMAAAGADTDERIAELQEENERLRELLRKNKALKRKSKAVTAMSEEVQHQLEEEREQWLAEREVLEEEIEGLRGELDAVMAEERQTSRSLDQQTLAVNKENRVLREKVASLEQALEKERESHKRVQDRRKRELENALQELNRLRTSNRQLRSRVKDNQSGVSTSGTRGRATPRSVKSASPANGAKAHPPIAGQRPTSARSQTSGASSGSRPRSAGAQKSGFMTHANGADATAGSGAQGLGNGTVNESALTNTHTVDTSVEMDDIDKRLAQLQTFLKQEKAKASFAATDEED</sequence>
<keyword evidence="3" id="KW-1185">Reference proteome</keyword>
<accession>A0A2R5GTD7</accession>